<dbReference type="AlphaFoldDB" id="A0A0V1E9B5"/>
<gene>
    <name evidence="1" type="ORF">T4A_296</name>
</gene>
<protein>
    <submittedName>
        <fullName evidence="1">Uncharacterized protein</fullName>
    </submittedName>
</protein>
<evidence type="ECO:0000313" key="2">
    <source>
        <dbReference type="Proteomes" id="UP000054632"/>
    </source>
</evidence>
<organism evidence="1 2">
    <name type="scientific">Trichinella pseudospiralis</name>
    <name type="common">Parasitic roundworm</name>
    <dbReference type="NCBI Taxonomy" id="6337"/>
    <lineage>
        <taxon>Eukaryota</taxon>
        <taxon>Metazoa</taxon>
        <taxon>Ecdysozoa</taxon>
        <taxon>Nematoda</taxon>
        <taxon>Enoplea</taxon>
        <taxon>Dorylaimia</taxon>
        <taxon>Trichinellida</taxon>
        <taxon>Trichinellidae</taxon>
        <taxon>Trichinella</taxon>
    </lineage>
</organism>
<proteinExistence type="predicted"/>
<comment type="caution">
    <text evidence="1">The sequence shown here is derived from an EMBL/GenBank/DDBJ whole genome shotgun (WGS) entry which is preliminary data.</text>
</comment>
<accession>A0A0V1E9B5</accession>
<evidence type="ECO:0000313" key="1">
    <source>
        <dbReference type="EMBL" id="KRY70409.1"/>
    </source>
</evidence>
<dbReference type="EMBL" id="JYDR01000074">
    <property type="protein sequence ID" value="KRY70409.1"/>
    <property type="molecule type" value="Genomic_DNA"/>
</dbReference>
<dbReference type="Proteomes" id="UP000054632">
    <property type="component" value="Unassembled WGS sequence"/>
</dbReference>
<name>A0A0V1E9B5_TRIPS</name>
<reference evidence="1 2" key="1">
    <citation type="submission" date="2015-01" db="EMBL/GenBank/DDBJ databases">
        <title>Evolution of Trichinella species and genotypes.</title>
        <authorList>
            <person name="Korhonen P.K."/>
            <person name="Edoardo P."/>
            <person name="Giuseppe L.R."/>
            <person name="Gasser R.B."/>
        </authorList>
    </citation>
    <scope>NUCLEOTIDE SEQUENCE [LARGE SCALE GENOMIC DNA]</scope>
    <source>
        <strain evidence="1">ISS13</strain>
    </source>
</reference>
<sequence length="126" mass="15395">MNQSTIFRQFTFHEQAFLISERFVLHGFHPIKLCLVQFFYGQFFLPLLRWMSTILRKPEAPCRHSSQVAEGLETRRVNNILKLVVIDRRYPAEQRSLFKRIWMLRMFIRCFFTGLRIQQRWRSFPP</sequence>